<gene>
    <name evidence="2" type="ORF">SOV92_21535</name>
</gene>
<dbReference type="RefSeq" id="WP_320715214.1">
    <property type="nucleotide sequence ID" value="NZ_JAXHOZ010000091.1"/>
</dbReference>
<comment type="caution">
    <text evidence="2">The sequence shown here is derived from an EMBL/GenBank/DDBJ whole genome shotgun (WGS) entry which is preliminary data.</text>
</comment>
<dbReference type="InterPro" id="IPR006528">
    <property type="entry name" value="Phage_head_morphogenesis_dom"/>
</dbReference>
<evidence type="ECO:0000259" key="1">
    <source>
        <dbReference type="Pfam" id="PF04233"/>
    </source>
</evidence>
<evidence type="ECO:0000313" key="2">
    <source>
        <dbReference type="EMBL" id="MDY4380353.1"/>
    </source>
</evidence>
<name>A0AAW9HG93_9GAMM</name>
<reference evidence="2" key="1">
    <citation type="submission" date="2023-11" db="EMBL/GenBank/DDBJ databases">
        <title>Comparative genomics revealed phylogeny of phytopathogenic Pectobacterium aroidearum based on whole-genome sequencing and function of putative horizontal acquire islands in P. aroidearum PccS1.</title>
        <authorList>
            <person name="Fan J."/>
            <person name="Yang L."/>
        </authorList>
    </citation>
    <scope>NUCLEOTIDE SEQUENCE</scope>
    <source>
        <strain evidence="2">NJAU140</strain>
    </source>
</reference>
<evidence type="ECO:0000313" key="3">
    <source>
        <dbReference type="Proteomes" id="UP001269968"/>
    </source>
</evidence>
<dbReference type="Pfam" id="PF04233">
    <property type="entry name" value="Phage_Mu_F"/>
    <property type="match status" value="1"/>
</dbReference>
<organism evidence="2 3">
    <name type="scientific">Pectobacterium brasiliense</name>
    <dbReference type="NCBI Taxonomy" id="180957"/>
    <lineage>
        <taxon>Bacteria</taxon>
        <taxon>Pseudomonadati</taxon>
        <taxon>Pseudomonadota</taxon>
        <taxon>Gammaproteobacteria</taxon>
        <taxon>Enterobacterales</taxon>
        <taxon>Pectobacteriaceae</taxon>
        <taxon>Pectobacterium</taxon>
    </lineage>
</organism>
<accession>A0AAW9HG93</accession>
<protein>
    <submittedName>
        <fullName evidence="2">Phage minor head protein</fullName>
    </submittedName>
</protein>
<feature type="domain" description="Phage head morphogenesis" evidence="1">
    <location>
        <begin position="164"/>
        <end position="280"/>
    </location>
</feature>
<dbReference type="AlphaFoldDB" id="A0AAW9HG93"/>
<dbReference type="EMBL" id="JAXHOZ010000091">
    <property type="protein sequence ID" value="MDY4380353.1"/>
    <property type="molecule type" value="Genomic_DNA"/>
</dbReference>
<dbReference type="Proteomes" id="UP001269968">
    <property type="component" value="Unassembled WGS sequence"/>
</dbReference>
<sequence length="291" mass="32214">MARAVRKMPRRPRPASRDGVLRGAAVFAPISAGQEYQHRITREFELMRADVIQQVHSLYETQSPTLDGATLDASLVNAASGVLRRLRRKWQGIFDDMTDKATARMVERVTGSAGTAVKRSLDEIGEGVSLRLNMQSAAVKETIRAGSQAAASLIKRVPAKYLEQIGDEVMRSISNGRGLADLQPALDEYGVKVRNWAKNVALDQTRKVYSDTSLAGFKSAGVRKFEWVHSGGSNDPREYHMLDWPAGLNGGIFDIDDPPIIDKRTGERGFPGQLPFCRCTKRPVVDFEDEQ</sequence>
<proteinExistence type="predicted"/>